<dbReference type="AlphaFoldDB" id="K0THC8"/>
<gene>
    <name evidence="3" type="ORF">THAOC_01397</name>
</gene>
<reference evidence="3 4" key="1">
    <citation type="journal article" date="2012" name="Genome Biol.">
        <title>Genome and low-iron response of an oceanic diatom adapted to chronic iron limitation.</title>
        <authorList>
            <person name="Lommer M."/>
            <person name="Specht M."/>
            <person name="Roy A.S."/>
            <person name="Kraemer L."/>
            <person name="Andreson R."/>
            <person name="Gutowska M.A."/>
            <person name="Wolf J."/>
            <person name="Bergner S.V."/>
            <person name="Schilhabel M.B."/>
            <person name="Klostermeier U.C."/>
            <person name="Beiko R.G."/>
            <person name="Rosenstiel P."/>
            <person name="Hippler M."/>
            <person name="Laroche J."/>
        </authorList>
    </citation>
    <scope>NUCLEOTIDE SEQUENCE [LARGE SCALE GENOMIC DNA]</scope>
    <source>
        <strain evidence="3 4">CCMP1005</strain>
    </source>
</reference>
<proteinExistence type="predicted"/>
<sequence>MSASSPSNQTQTTKPKRPLSGYNLFYRYKRNSILTHISATDDDSAASIQRVITTLPGLEQTPPQIAASLSAEQIKEVRSLAIRNAMEGKIFPNENARNRLHRKVHGIGFVEMGKVMRETWSELDVFSKGVFDELAEIGRVRYRGLVAEYKRNESLGLTEPRDKPKKKRKRTRKTATQSDCTVSSLPVVSHSITSIHSLNASPLVDLEPLSVTSIASRPSVSDAAMSVSHNRFRRVSNYSMDGNQPTPGSAGSNITAARNAFLSMVNKTVPPPPLFGATIQHQPHTADQMPTSPSADDYAELTRWLADESATNSNVADLPMTSPRSSPVPSQQWGADRNISILEQDDMSTSRDTDEEETENSNRDLGITFLSKPLVEFVCTPIFPEPELNGGRARMA</sequence>
<organism evidence="3 4">
    <name type="scientific">Thalassiosira oceanica</name>
    <name type="common">Marine diatom</name>
    <dbReference type="NCBI Taxonomy" id="159749"/>
    <lineage>
        <taxon>Eukaryota</taxon>
        <taxon>Sar</taxon>
        <taxon>Stramenopiles</taxon>
        <taxon>Ochrophyta</taxon>
        <taxon>Bacillariophyta</taxon>
        <taxon>Coscinodiscophyceae</taxon>
        <taxon>Thalassiosirophycidae</taxon>
        <taxon>Thalassiosirales</taxon>
        <taxon>Thalassiosiraceae</taxon>
        <taxon>Thalassiosira</taxon>
    </lineage>
</organism>
<dbReference type="eggNOG" id="ENOG502QZ7Y">
    <property type="taxonomic scope" value="Eukaryota"/>
</dbReference>
<dbReference type="InterPro" id="IPR036910">
    <property type="entry name" value="HMG_box_dom_sf"/>
</dbReference>
<dbReference type="SUPFAM" id="SSF47095">
    <property type="entry name" value="HMG-box"/>
    <property type="match status" value="1"/>
</dbReference>
<evidence type="ECO:0000313" key="4">
    <source>
        <dbReference type="Proteomes" id="UP000266841"/>
    </source>
</evidence>
<dbReference type="Proteomes" id="UP000266841">
    <property type="component" value="Unassembled WGS sequence"/>
</dbReference>
<feature type="region of interest" description="Disordered" evidence="2">
    <location>
        <begin position="156"/>
        <end position="179"/>
    </location>
</feature>
<dbReference type="PANTHER" id="PTHR48112:SF15">
    <property type="entry name" value="HMG BOX DOMAIN-CONTAINING PROTEIN"/>
    <property type="match status" value="1"/>
</dbReference>
<protein>
    <recommendedName>
        <fullName evidence="5">HMG box domain-containing protein</fullName>
    </recommendedName>
</protein>
<feature type="compositionally biased region" description="Basic residues" evidence="2">
    <location>
        <begin position="163"/>
        <end position="173"/>
    </location>
</feature>
<dbReference type="PANTHER" id="PTHR48112">
    <property type="entry name" value="HIGH MOBILITY GROUP PROTEIN DSP1"/>
    <property type="match status" value="1"/>
</dbReference>
<dbReference type="EMBL" id="AGNL01001662">
    <property type="protein sequence ID" value="EJK76820.1"/>
    <property type="molecule type" value="Genomic_DNA"/>
</dbReference>
<comment type="caution">
    <text evidence="3">The sequence shown here is derived from an EMBL/GenBank/DDBJ whole genome shotgun (WGS) entry which is preliminary data.</text>
</comment>
<dbReference type="GO" id="GO:0003677">
    <property type="term" value="F:DNA binding"/>
    <property type="evidence" value="ECO:0007669"/>
    <property type="project" value="UniProtKB-KW"/>
</dbReference>
<dbReference type="OrthoDB" id="54640at2759"/>
<dbReference type="InterPro" id="IPR050342">
    <property type="entry name" value="HMGB"/>
</dbReference>
<evidence type="ECO:0000313" key="3">
    <source>
        <dbReference type="EMBL" id="EJK76820.1"/>
    </source>
</evidence>
<accession>K0THC8</accession>
<evidence type="ECO:0008006" key="5">
    <source>
        <dbReference type="Google" id="ProtNLM"/>
    </source>
</evidence>
<name>K0THC8_THAOC</name>
<keyword evidence="1" id="KW-0238">DNA-binding</keyword>
<feature type="region of interest" description="Disordered" evidence="2">
    <location>
        <begin position="313"/>
        <end position="365"/>
    </location>
</feature>
<keyword evidence="4" id="KW-1185">Reference proteome</keyword>
<dbReference type="Gene3D" id="1.10.30.10">
    <property type="entry name" value="High mobility group box domain"/>
    <property type="match status" value="1"/>
</dbReference>
<evidence type="ECO:0000256" key="2">
    <source>
        <dbReference type="SAM" id="MobiDB-lite"/>
    </source>
</evidence>
<feature type="compositionally biased region" description="Polar residues" evidence="2">
    <location>
        <begin position="322"/>
        <end position="333"/>
    </location>
</feature>
<evidence type="ECO:0000256" key="1">
    <source>
        <dbReference type="ARBA" id="ARBA00023125"/>
    </source>
</evidence>